<reference evidence="1" key="1">
    <citation type="submission" date="2014-09" db="EMBL/GenBank/DDBJ databases">
        <authorList>
            <person name="Magalhaes I.L.F."/>
            <person name="Oliveira U."/>
            <person name="Santos F.R."/>
            <person name="Vidigal T.H.D.A."/>
            <person name="Brescovit A.D."/>
            <person name="Santos A.J."/>
        </authorList>
    </citation>
    <scope>NUCLEOTIDE SEQUENCE</scope>
    <source>
        <tissue evidence="1">Shoot tissue taken approximately 20 cm above the soil surface</tissue>
    </source>
</reference>
<name>A0A0A9HHJ0_ARUDO</name>
<reference evidence="1" key="2">
    <citation type="journal article" date="2015" name="Data Brief">
        <title>Shoot transcriptome of the giant reed, Arundo donax.</title>
        <authorList>
            <person name="Barrero R.A."/>
            <person name="Guerrero F.D."/>
            <person name="Moolhuijzen P."/>
            <person name="Goolsby J.A."/>
            <person name="Tidwell J."/>
            <person name="Bellgard S.E."/>
            <person name="Bellgard M.I."/>
        </authorList>
    </citation>
    <scope>NUCLEOTIDE SEQUENCE</scope>
    <source>
        <tissue evidence="1">Shoot tissue taken approximately 20 cm above the soil surface</tissue>
    </source>
</reference>
<accession>A0A0A9HHJ0</accession>
<protein>
    <submittedName>
        <fullName evidence="1">Uncharacterized protein</fullName>
    </submittedName>
</protein>
<sequence>MGNKWARMAAHVSAMLVTRFPALHIGIS</sequence>
<proteinExistence type="predicted"/>
<dbReference type="EMBL" id="GBRH01163560">
    <property type="protein sequence ID" value="JAE34336.1"/>
    <property type="molecule type" value="Transcribed_RNA"/>
</dbReference>
<dbReference type="AlphaFoldDB" id="A0A0A9HHJ0"/>
<evidence type="ECO:0000313" key="1">
    <source>
        <dbReference type="EMBL" id="JAE34336.1"/>
    </source>
</evidence>
<organism evidence="1">
    <name type="scientific">Arundo donax</name>
    <name type="common">Giant reed</name>
    <name type="synonym">Donax arundinaceus</name>
    <dbReference type="NCBI Taxonomy" id="35708"/>
    <lineage>
        <taxon>Eukaryota</taxon>
        <taxon>Viridiplantae</taxon>
        <taxon>Streptophyta</taxon>
        <taxon>Embryophyta</taxon>
        <taxon>Tracheophyta</taxon>
        <taxon>Spermatophyta</taxon>
        <taxon>Magnoliopsida</taxon>
        <taxon>Liliopsida</taxon>
        <taxon>Poales</taxon>
        <taxon>Poaceae</taxon>
        <taxon>PACMAD clade</taxon>
        <taxon>Arundinoideae</taxon>
        <taxon>Arundineae</taxon>
        <taxon>Arundo</taxon>
    </lineage>
</organism>